<feature type="domain" description="Glucose/Sorbosone dehydrogenase" evidence="2">
    <location>
        <begin position="43"/>
        <end position="375"/>
    </location>
</feature>
<dbReference type="InterPro" id="IPR012938">
    <property type="entry name" value="Glc/Sorbosone_DH"/>
</dbReference>
<sequence length="379" mass="41047">MKNLTLAAIFSLSALFGQVRIADAFTANGSAGSTLTATEIDSFDSPWAMSFISDTQLLVTTKPGRLWLVSTDGTKRAVTGVPTPVVGGQGGLGDVVPHPDFATNGLIYLSYVESQDGGATRGAVVVRGTLSLGDQPALSNIQRVWSQYPHRPGSGHFSHKIAFGPKGSAHEGKLFITSGDRQEQTPAQRWDMALGKIIRLNDDGTVPDDNPFQDQGELARSFWTLGHRNLLGIAFDADNRLWAHEMGPRHGDELNLIKPGQNYGWPVVSMGDNYSGKAIPDHDTRPEFAAPSAYWVPSIAPSGLVIYSGEMFPDWQGNAFIGGLVSRALIRVTLEGETAREAERFGWDRRLREVEQGPQGALWVLEDEAGGRLLRLTAP</sequence>
<dbReference type="OrthoDB" id="9770043at2"/>
<accession>A0A1I0PAV6</accession>
<reference evidence="3 4" key="1">
    <citation type="submission" date="2016-10" db="EMBL/GenBank/DDBJ databases">
        <authorList>
            <person name="de Groot N.N."/>
        </authorList>
    </citation>
    <scope>NUCLEOTIDE SEQUENCE [LARGE SCALE GENOMIC DNA]</scope>
    <source>
        <strain evidence="3 4">DSM 29439</strain>
    </source>
</reference>
<evidence type="ECO:0000313" key="4">
    <source>
        <dbReference type="Proteomes" id="UP000199650"/>
    </source>
</evidence>
<gene>
    <name evidence="3" type="ORF">SAMN05444851_1490</name>
</gene>
<dbReference type="InterPro" id="IPR011041">
    <property type="entry name" value="Quinoprot_gluc/sorb_DH_b-prop"/>
</dbReference>
<dbReference type="SUPFAM" id="SSF50952">
    <property type="entry name" value="Soluble quinoprotein glucose dehydrogenase"/>
    <property type="match status" value="1"/>
</dbReference>
<name>A0A1I0PAV6_9RHOB</name>
<feature type="chain" id="PRO_5011600245" evidence="1">
    <location>
        <begin position="22"/>
        <end position="379"/>
    </location>
</feature>
<dbReference type="EMBL" id="FOJB01000001">
    <property type="protein sequence ID" value="SEW11364.1"/>
    <property type="molecule type" value="Genomic_DNA"/>
</dbReference>
<dbReference type="PANTHER" id="PTHR19328:SF75">
    <property type="entry name" value="ALDOSE SUGAR DEHYDROGENASE YLII"/>
    <property type="match status" value="1"/>
</dbReference>
<dbReference type="RefSeq" id="WP_091429526.1">
    <property type="nucleotide sequence ID" value="NZ_FOJB01000001.1"/>
</dbReference>
<dbReference type="STRING" id="1173584.SAMN05444851_1490"/>
<evidence type="ECO:0000256" key="1">
    <source>
        <dbReference type="SAM" id="SignalP"/>
    </source>
</evidence>
<organism evidence="3 4">
    <name type="scientific">Aliiroseovarius sediminilitoris</name>
    <dbReference type="NCBI Taxonomy" id="1173584"/>
    <lineage>
        <taxon>Bacteria</taxon>
        <taxon>Pseudomonadati</taxon>
        <taxon>Pseudomonadota</taxon>
        <taxon>Alphaproteobacteria</taxon>
        <taxon>Rhodobacterales</taxon>
        <taxon>Paracoccaceae</taxon>
        <taxon>Aliiroseovarius</taxon>
    </lineage>
</organism>
<keyword evidence="1" id="KW-0732">Signal</keyword>
<protein>
    <submittedName>
        <fullName evidence="3">Glucose/arabinose dehydrogenase, beta-propeller fold</fullName>
    </submittedName>
</protein>
<proteinExistence type="predicted"/>
<dbReference type="AlphaFoldDB" id="A0A1I0PAV6"/>
<dbReference type="InterPro" id="IPR011042">
    <property type="entry name" value="6-blade_b-propeller_TolB-like"/>
</dbReference>
<dbReference type="Pfam" id="PF07995">
    <property type="entry name" value="GSDH"/>
    <property type="match status" value="1"/>
</dbReference>
<evidence type="ECO:0000259" key="2">
    <source>
        <dbReference type="Pfam" id="PF07995"/>
    </source>
</evidence>
<dbReference type="Gene3D" id="2.120.10.30">
    <property type="entry name" value="TolB, C-terminal domain"/>
    <property type="match status" value="1"/>
</dbReference>
<feature type="signal peptide" evidence="1">
    <location>
        <begin position="1"/>
        <end position="21"/>
    </location>
</feature>
<keyword evidence="4" id="KW-1185">Reference proteome</keyword>
<dbReference type="PANTHER" id="PTHR19328">
    <property type="entry name" value="HEDGEHOG-INTERACTING PROTEIN"/>
    <property type="match status" value="1"/>
</dbReference>
<evidence type="ECO:0000313" key="3">
    <source>
        <dbReference type="EMBL" id="SEW11364.1"/>
    </source>
</evidence>
<dbReference type="Proteomes" id="UP000199650">
    <property type="component" value="Unassembled WGS sequence"/>
</dbReference>